<name>A0A1S2NW53_9ACTN</name>
<evidence type="ECO:0000313" key="3">
    <source>
        <dbReference type="Proteomes" id="UP000179935"/>
    </source>
</evidence>
<reference evidence="2 3" key="1">
    <citation type="submission" date="2016-10" db="EMBL/GenBank/DDBJ databases">
        <title>Genome sequence of Streptomyces sp. MUSC 93.</title>
        <authorList>
            <person name="Lee L.-H."/>
            <person name="Ser H.-L."/>
            <person name="Law J.W.-F."/>
        </authorList>
    </citation>
    <scope>NUCLEOTIDE SEQUENCE [LARGE SCALE GENOMIC DNA]</scope>
    <source>
        <strain evidence="2 3">MUSC 93</strain>
    </source>
</reference>
<evidence type="ECO:0000259" key="1">
    <source>
        <dbReference type="Pfam" id="PF00557"/>
    </source>
</evidence>
<dbReference type="SUPFAM" id="SSF55920">
    <property type="entry name" value="Creatinase/aminopeptidase"/>
    <property type="match status" value="1"/>
</dbReference>
<dbReference type="STRING" id="1428652.BIV24_28045"/>
<dbReference type="Gene3D" id="3.90.230.10">
    <property type="entry name" value="Creatinase/methionine aminopeptidase superfamily"/>
    <property type="match status" value="1"/>
</dbReference>
<dbReference type="InterPro" id="IPR036005">
    <property type="entry name" value="Creatinase/aminopeptidase-like"/>
</dbReference>
<dbReference type="Pfam" id="PF00557">
    <property type="entry name" value="Peptidase_M24"/>
    <property type="match status" value="1"/>
</dbReference>
<protein>
    <recommendedName>
        <fullName evidence="1">Peptidase M24 domain-containing protein</fullName>
    </recommendedName>
</protein>
<keyword evidence="3" id="KW-1185">Reference proteome</keyword>
<sequence length="138" mass="14947">MLPPGRDATVDAELSVVLNELRLIEGAWEVGQLQFAADHTVAGFEDVVRDLPRVLAHPRGEAEICLDGVSEEGRVLTVEPGLYLQPDDDTLPDQLLGIGVRIEDDLVNTPEGARLTSGALARTPDVIEAWLGELIESR</sequence>
<dbReference type="Proteomes" id="UP000179935">
    <property type="component" value="Unassembled WGS sequence"/>
</dbReference>
<evidence type="ECO:0000313" key="2">
    <source>
        <dbReference type="EMBL" id="OIJ85667.1"/>
    </source>
</evidence>
<accession>A0A1S2NW53</accession>
<proteinExistence type="predicted"/>
<dbReference type="InterPro" id="IPR000994">
    <property type="entry name" value="Pept_M24"/>
</dbReference>
<feature type="domain" description="Peptidase M24" evidence="1">
    <location>
        <begin position="67"/>
        <end position="109"/>
    </location>
</feature>
<comment type="caution">
    <text evidence="2">The sequence shown here is derived from an EMBL/GenBank/DDBJ whole genome shotgun (WGS) entry which is preliminary data.</text>
</comment>
<dbReference type="EMBL" id="MLYP01000085">
    <property type="protein sequence ID" value="OIJ85667.1"/>
    <property type="molecule type" value="Genomic_DNA"/>
</dbReference>
<gene>
    <name evidence="2" type="ORF">BIV24_28045</name>
</gene>
<organism evidence="2 3">
    <name type="scientific">Streptomyces colonosanans</name>
    <dbReference type="NCBI Taxonomy" id="1428652"/>
    <lineage>
        <taxon>Bacteria</taxon>
        <taxon>Bacillati</taxon>
        <taxon>Actinomycetota</taxon>
        <taxon>Actinomycetes</taxon>
        <taxon>Kitasatosporales</taxon>
        <taxon>Streptomycetaceae</taxon>
        <taxon>Streptomyces</taxon>
    </lineage>
</organism>
<dbReference type="AlphaFoldDB" id="A0A1S2NW53"/>